<evidence type="ECO:0000256" key="8">
    <source>
        <dbReference type="SAM" id="Phobius"/>
    </source>
</evidence>
<keyword evidence="6 8" id="KW-0472">Membrane</keyword>
<comment type="subcellular location">
    <subcellularLocation>
        <location evidence="1">Membrane</location>
        <topology evidence="1">Multi-pass membrane protein</topology>
    </subcellularLocation>
</comment>
<name>W5IHC3_SCAIO</name>
<feature type="transmembrane region" description="Helical" evidence="8">
    <location>
        <begin position="191"/>
        <end position="212"/>
    </location>
</feature>
<feature type="transmembrane region" description="Helical" evidence="8">
    <location>
        <begin position="99"/>
        <end position="121"/>
    </location>
</feature>
<dbReference type="Pfam" id="PF01694">
    <property type="entry name" value="Rhomboid"/>
    <property type="match status" value="1"/>
</dbReference>
<evidence type="ECO:0000256" key="5">
    <source>
        <dbReference type="ARBA" id="ARBA00022989"/>
    </source>
</evidence>
<feature type="domain" description="Peptidase S54 rhomboid" evidence="9">
    <location>
        <begin position="91"/>
        <end position="230"/>
    </location>
</feature>
<dbReference type="GO" id="GO:0004252">
    <property type="term" value="F:serine-type endopeptidase activity"/>
    <property type="evidence" value="ECO:0007669"/>
    <property type="project" value="InterPro"/>
</dbReference>
<evidence type="ECO:0000259" key="9">
    <source>
        <dbReference type="Pfam" id="PF01694"/>
    </source>
</evidence>
<accession>W5IHC3</accession>
<dbReference type="HOGENOM" id="CLU_055068_2_2_11"/>
<evidence type="ECO:0000256" key="7">
    <source>
        <dbReference type="SAM" id="MobiDB-lite"/>
    </source>
</evidence>
<proteinExistence type="inferred from homology"/>
<dbReference type="Proteomes" id="UP000005777">
    <property type="component" value="Unassembled WGS sequence"/>
</dbReference>
<keyword evidence="11" id="KW-1185">Reference proteome</keyword>
<dbReference type="InterPro" id="IPR022764">
    <property type="entry name" value="Peptidase_S54_rhomboid_dom"/>
</dbReference>
<evidence type="ECO:0000313" key="10">
    <source>
        <dbReference type="EMBL" id="EFG26427.1"/>
    </source>
</evidence>
<dbReference type="Gene3D" id="1.20.1540.10">
    <property type="entry name" value="Rhomboid-like"/>
    <property type="match status" value="1"/>
</dbReference>
<organism evidence="10 11">
    <name type="scientific">Scardovia inopinata F0304</name>
    <dbReference type="NCBI Taxonomy" id="641146"/>
    <lineage>
        <taxon>Bacteria</taxon>
        <taxon>Bacillati</taxon>
        <taxon>Actinomycetota</taxon>
        <taxon>Actinomycetes</taxon>
        <taxon>Bifidobacteriales</taxon>
        <taxon>Bifidobacteriaceae</taxon>
        <taxon>Scardovia</taxon>
    </lineage>
</organism>
<comment type="similarity">
    <text evidence="2">Belongs to the peptidase S54 family.</text>
</comment>
<dbReference type="InterPro" id="IPR035952">
    <property type="entry name" value="Rhomboid-like_sf"/>
</dbReference>
<dbReference type="GO" id="GO:0016020">
    <property type="term" value="C:membrane"/>
    <property type="evidence" value="ECO:0007669"/>
    <property type="project" value="UniProtKB-SubCell"/>
</dbReference>
<keyword evidence="5 8" id="KW-1133">Transmembrane helix</keyword>
<feature type="transmembrane region" description="Helical" evidence="8">
    <location>
        <begin position="218"/>
        <end position="236"/>
    </location>
</feature>
<evidence type="ECO:0000256" key="6">
    <source>
        <dbReference type="ARBA" id="ARBA00023136"/>
    </source>
</evidence>
<dbReference type="AlphaFoldDB" id="W5IHC3"/>
<protein>
    <recommendedName>
        <fullName evidence="9">Peptidase S54 rhomboid domain-containing protein</fullName>
    </recommendedName>
</protein>
<feature type="transmembrane region" description="Helical" evidence="8">
    <location>
        <begin position="44"/>
        <end position="62"/>
    </location>
</feature>
<reference evidence="10 11" key="1">
    <citation type="submission" date="2012-01" db="EMBL/GenBank/DDBJ databases">
        <title>The Genome Sequence of Scardovia inopinata F0304.</title>
        <authorList>
            <consortium name="The Broad Institute Genome Sequencing Platform"/>
            <person name="Earl A."/>
            <person name="Ward D."/>
            <person name="Feldgarden M."/>
            <person name="Gevers D."/>
            <person name="Izard J."/>
            <person name="Baranova O.V."/>
            <person name="Blanton J.M."/>
            <person name="Tanner A.C."/>
            <person name="Dewhirst F.E."/>
            <person name="Young S.K."/>
            <person name="Zeng Q."/>
            <person name="Gargeya S."/>
            <person name="Fitzgerald M."/>
            <person name="Haas B."/>
            <person name="Abouelleil A."/>
            <person name="Alvarado L."/>
            <person name="Arachchi H.M."/>
            <person name="Berlin A."/>
            <person name="Chapman S.B."/>
            <person name="Gearin G."/>
            <person name="Goldberg J."/>
            <person name="Griggs A."/>
            <person name="Gujja S."/>
            <person name="Hansen M."/>
            <person name="Heiman D."/>
            <person name="Howarth C."/>
            <person name="Larimer J."/>
            <person name="Lui A."/>
            <person name="MacDonald P.J."/>
            <person name="McCowen C."/>
            <person name="Montmayeur A."/>
            <person name="Murphy C."/>
            <person name="Neiman D."/>
            <person name="Pearson M."/>
            <person name="Priest M."/>
            <person name="Roberts A."/>
            <person name="Saif S."/>
            <person name="Shea T."/>
            <person name="Sisk P."/>
            <person name="Stolte C."/>
            <person name="Sykes S."/>
            <person name="Wortman J."/>
            <person name="Nusbaum C."/>
            <person name="Birren B."/>
        </authorList>
    </citation>
    <scope>NUCLEOTIDE SEQUENCE [LARGE SCALE GENOMIC DNA]</scope>
    <source>
        <strain evidence="10 11">F0304</strain>
    </source>
</reference>
<feature type="compositionally biased region" description="Polar residues" evidence="7">
    <location>
        <begin position="1"/>
        <end position="10"/>
    </location>
</feature>
<gene>
    <name evidence="10" type="ORF">HMPREF9020_00046</name>
</gene>
<sequence>MSNGNPFQNPGRSGGNHHHSHQQGKPGFELRMRLRRWRYDWNHGGRNITLVLIAICTLIWLIEEIAYFINPQALRVAEIPFELVPSFVSSHPWTMLTSIFLHSVPGITHIFFNMVSLYIGGIVLEKLLGHWEFLALFLISGFGGSVSYMIWWKQTDPSALVAVIGASGAIFGLFGASLVASAKMRMETNALSLAIFLGLTLIVPMLFSTVAWQVHLGGFVTGTLLAWLMTSGLPALRSASIGRRMWIYGGSVSAILLVVFLICLVN</sequence>
<dbReference type="InterPro" id="IPR050925">
    <property type="entry name" value="Rhomboid_protease_S54"/>
</dbReference>
<evidence type="ECO:0000256" key="1">
    <source>
        <dbReference type="ARBA" id="ARBA00004141"/>
    </source>
</evidence>
<dbReference type="eggNOG" id="COG0705">
    <property type="taxonomic scope" value="Bacteria"/>
</dbReference>
<feature type="transmembrane region" description="Helical" evidence="8">
    <location>
        <begin position="133"/>
        <end position="152"/>
    </location>
</feature>
<dbReference type="PANTHER" id="PTHR43731">
    <property type="entry name" value="RHOMBOID PROTEASE"/>
    <property type="match status" value="1"/>
</dbReference>
<feature type="transmembrane region" description="Helical" evidence="8">
    <location>
        <begin position="245"/>
        <end position="265"/>
    </location>
</feature>
<feature type="region of interest" description="Disordered" evidence="7">
    <location>
        <begin position="1"/>
        <end position="25"/>
    </location>
</feature>
<evidence type="ECO:0000313" key="11">
    <source>
        <dbReference type="Proteomes" id="UP000005777"/>
    </source>
</evidence>
<dbReference type="PANTHER" id="PTHR43731:SF14">
    <property type="entry name" value="PRESENILIN-ASSOCIATED RHOMBOID-LIKE PROTEIN, MITOCHONDRIAL"/>
    <property type="match status" value="1"/>
</dbReference>
<dbReference type="SUPFAM" id="SSF144091">
    <property type="entry name" value="Rhomboid-like"/>
    <property type="match status" value="1"/>
</dbReference>
<evidence type="ECO:0000256" key="4">
    <source>
        <dbReference type="ARBA" id="ARBA00022801"/>
    </source>
</evidence>
<evidence type="ECO:0000256" key="3">
    <source>
        <dbReference type="ARBA" id="ARBA00022692"/>
    </source>
</evidence>
<evidence type="ECO:0000256" key="2">
    <source>
        <dbReference type="ARBA" id="ARBA00009045"/>
    </source>
</evidence>
<dbReference type="EMBL" id="ADCX01000001">
    <property type="protein sequence ID" value="EFG26427.1"/>
    <property type="molecule type" value="Genomic_DNA"/>
</dbReference>
<keyword evidence="4" id="KW-0378">Hydrolase</keyword>
<feature type="transmembrane region" description="Helical" evidence="8">
    <location>
        <begin position="158"/>
        <end position="179"/>
    </location>
</feature>
<comment type="caution">
    <text evidence="10">The sequence shown here is derived from an EMBL/GenBank/DDBJ whole genome shotgun (WGS) entry which is preliminary data.</text>
</comment>
<keyword evidence="3 8" id="KW-0812">Transmembrane</keyword>